<organism evidence="9 10">
    <name type="scientific">Cylicocyclus nassatus</name>
    <name type="common">Nematode worm</name>
    <dbReference type="NCBI Taxonomy" id="53992"/>
    <lineage>
        <taxon>Eukaryota</taxon>
        <taxon>Metazoa</taxon>
        <taxon>Ecdysozoa</taxon>
        <taxon>Nematoda</taxon>
        <taxon>Chromadorea</taxon>
        <taxon>Rhabditida</taxon>
        <taxon>Rhabditina</taxon>
        <taxon>Rhabditomorpha</taxon>
        <taxon>Strongyloidea</taxon>
        <taxon>Strongylidae</taxon>
        <taxon>Cylicocyclus</taxon>
    </lineage>
</organism>
<dbReference type="EMBL" id="CATQJL010000305">
    <property type="protein sequence ID" value="CAJ0604293.1"/>
    <property type="molecule type" value="Genomic_DNA"/>
</dbReference>
<dbReference type="InterPro" id="IPR002213">
    <property type="entry name" value="UDP_glucos_trans"/>
</dbReference>
<evidence type="ECO:0000256" key="2">
    <source>
        <dbReference type="ARBA" id="ARBA00012544"/>
    </source>
</evidence>
<dbReference type="AlphaFoldDB" id="A0AA36MBF5"/>
<keyword evidence="7" id="KW-1133">Transmembrane helix</keyword>
<gene>
    <name evidence="9" type="ORF">CYNAS_LOCUS16276</name>
</gene>
<evidence type="ECO:0000256" key="8">
    <source>
        <dbReference type="SAM" id="SignalP"/>
    </source>
</evidence>
<evidence type="ECO:0000313" key="10">
    <source>
        <dbReference type="Proteomes" id="UP001176961"/>
    </source>
</evidence>
<dbReference type="PANTHER" id="PTHR48043:SF143">
    <property type="entry name" value="UDP-GLUCURONOSYLTRANSFERASE"/>
    <property type="match status" value="1"/>
</dbReference>
<comment type="caution">
    <text evidence="9">The sequence shown here is derived from an EMBL/GenBank/DDBJ whole genome shotgun (WGS) entry which is preliminary data.</text>
</comment>
<evidence type="ECO:0000256" key="6">
    <source>
        <dbReference type="ARBA" id="ARBA00047475"/>
    </source>
</evidence>
<dbReference type="GO" id="GO:0015020">
    <property type="term" value="F:glucuronosyltransferase activity"/>
    <property type="evidence" value="ECO:0007669"/>
    <property type="project" value="UniProtKB-EC"/>
</dbReference>
<dbReference type="Proteomes" id="UP001176961">
    <property type="component" value="Unassembled WGS sequence"/>
</dbReference>
<evidence type="ECO:0000256" key="1">
    <source>
        <dbReference type="ARBA" id="ARBA00009995"/>
    </source>
</evidence>
<proteinExistence type="inferred from homology"/>
<evidence type="ECO:0000256" key="3">
    <source>
        <dbReference type="ARBA" id="ARBA00022676"/>
    </source>
</evidence>
<dbReference type="Pfam" id="PF00201">
    <property type="entry name" value="UDPGT"/>
    <property type="match status" value="1"/>
</dbReference>
<evidence type="ECO:0000256" key="5">
    <source>
        <dbReference type="ARBA" id="ARBA00022729"/>
    </source>
</evidence>
<feature type="signal peptide" evidence="8">
    <location>
        <begin position="1"/>
        <end position="15"/>
    </location>
</feature>
<dbReference type="PANTHER" id="PTHR48043">
    <property type="entry name" value="EG:EG0003.4 PROTEIN-RELATED"/>
    <property type="match status" value="1"/>
</dbReference>
<evidence type="ECO:0000313" key="9">
    <source>
        <dbReference type="EMBL" id="CAJ0604293.1"/>
    </source>
</evidence>
<dbReference type="SUPFAM" id="SSF53756">
    <property type="entry name" value="UDP-Glycosyltransferase/glycogen phosphorylase"/>
    <property type="match status" value="1"/>
</dbReference>
<dbReference type="FunFam" id="3.40.50.2000:FF:000021">
    <property type="entry name" value="UDP-glucuronosyltransferase"/>
    <property type="match status" value="1"/>
</dbReference>
<keyword evidence="10" id="KW-1185">Reference proteome</keyword>
<feature type="transmembrane region" description="Helical" evidence="7">
    <location>
        <begin position="493"/>
        <end position="513"/>
    </location>
</feature>
<sequence length="528" mass="59585">MLLLGLFCCIALTETYKILVFSPVTSRSHMISNGRIADELAMAGHDVVLFEPDFLNLSHTVNPVKLARRLVVSEFPSYLNDVLQALSGNAFAEVSQYRAQQGLLRYQNAYNMLCEDLINRETIMEKLRAEKFDGYFGEQINLCGNGIAYALGIKSHFWVSSCPISDHMAWILGMPQPSSYIPSLIGSHSNHKMSYFERVQNIYYTSLYVYFSMIADEETNKVFRKKYGKNFPSLTEIASNSDMIFVATDEFVEIPRPTLPNVVHIGGIGLNENLVNDTLQEPFSEQMQKGSKGVVYFSLGTLINTTSLPIKAKTTIVDAIRLTPDHHFILVADKSDKFTRTLAETIPNVYISSWAPQPAILKHPRLKAFITHGGYNSIMEASRAAVPLITIPFFFDQIRNSRAVEANGWGIPLNKRVLIDESQKLLNALHDLLTNEKYKQAAVRISTLIRTKPFSASDRLVKYTEFVLTNGGMKELLTEGRRLPFMIYHNLDIFVPFGAVFLLISYVVLRLLATVMTKVVKIEKIKLQ</sequence>
<keyword evidence="5 8" id="KW-0732">Signal</keyword>
<dbReference type="Gene3D" id="3.40.50.2000">
    <property type="entry name" value="Glycogen Phosphorylase B"/>
    <property type="match status" value="2"/>
</dbReference>
<name>A0AA36MBF5_CYLNA</name>
<dbReference type="InterPro" id="IPR050271">
    <property type="entry name" value="UDP-glycosyltransferase"/>
</dbReference>
<keyword evidence="7" id="KW-0472">Membrane</keyword>
<protein>
    <recommendedName>
        <fullName evidence="2">glucuronosyltransferase</fullName>
        <ecNumber evidence="2">2.4.1.17</ecNumber>
    </recommendedName>
</protein>
<reference evidence="9" key="1">
    <citation type="submission" date="2023-07" db="EMBL/GenBank/DDBJ databases">
        <authorList>
            <consortium name="CYATHOMIX"/>
        </authorList>
    </citation>
    <scope>NUCLEOTIDE SEQUENCE</scope>
    <source>
        <strain evidence="9">N/A</strain>
    </source>
</reference>
<keyword evidence="3" id="KW-0328">Glycosyltransferase</keyword>
<evidence type="ECO:0000256" key="7">
    <source>
        <dbReference type="SAM" id="Phobius"/>
    </source>
</evidence>
<comment type="catalytic activity">
    <reaction evidence="6">
        <text>glucuronate acceptor + UDP-alpha-D-glucuronate = acceptor beta-D-glucuronoside + UDP + H(+)</text>
        <dbReference type="Rhea" id="RHEA:21032"/>
        <dbReference type="ChEBI" id="CHEBI:15378"/>
        <dbReference type="ChEBI" id="CHEBI:58052"/>
        <dbReference type="ChEBI" id="CHEBI:58223"/>
        <dbReference type="ChEBI" id="CHEBI:132367"/>
        <dbReference type="ChEBI" id="CHEBI:132368"/>
        <dbReference type="EC" id="2.4.1.17"/>
    </reaction>
</comment>
<accession>A0AA36MBF5</accession>
<feature type="chain" id="PRO_5041405358" description="glucuronosyltransferase" evidence="8">
    <location>
        <begin position="16"/>
        <end position="528"/>
    </location>
</feature>
<keyword evidence="7" id="KW-0812">Transmembrane</keyword>
<evidence type="ECO:0000256" key="4">
    <source>
        <dbReference type="ARBA" id="ARBA00022679"/>
    </source>
</evidence>
<comment type="similarity">
    <text evidence="1">Belongs to the UDP-glycosyltransferase family.</text>
</comment>
<keyword evidence="4" id="KW-0808">Transferase</keyword>
<dbReference type="EC" id="2.4.1.17" evidence="2"/>
<dbReference type="CDD" id="cd03784">
    <property type="entry name" value="GT1_Gtf-like"/>
    <property type="match status" value="1"/>
</dbReference>